<dbReference type="AlphaFoldDB" id="A0A9D9HQ23"/>
<name>A0A9D9HQ23_9SPIR</name>
<dbReference type="Proteomes" id="UP000823638">
    <property type="component" value="Unassembled WGS sequence"/>
</dbReference>
<sequence length="200" mass="23631">MKRIYAAFCLAFFSSLLTAQNYTERDKAAMYWSAGECKKVMQEITDLYSGTVAAYHFYKAGQIEVKNHLLINIDRYDRIFYEFYLNLFKFASYFDDLENSARPNEPWNEKQLTAFYYFLSDYDAFISKLKTIYLDKEDAGEMIFGIFPKTQKLLDSNPEKTTLTDNLFRKISEMELTDFPDKNEEAWTFPKRIKTPPPAR</sequence>
<evidence type="ECO:0000313" key="3">
    <source>
        <dbReference type="Proteomes" id="UP000823638"/>
    </source>
</evidence>
<proteinExistence type="predicted"/>
<gene>
    <name evidence="2" type="ORF">IAA81_05780</name>
</gene>
<feature type="chain" id="PRO_5038891110" evidence="1">
    <location>
        <begin position="20"/>
        <end position="200"/>
    </location>
</feature>
<keyword evidence="1" id="KW-0732">Signal</keyword>
<reference evidence="2" key="1">
    <citation type="submission" date="2020-10" db="EMBL/GenBank/DDBJ databases">
        <authorList>
            <person name="Gilroy R."/>
        </authorList>
    </citation>
    <scope>NUCLEOTIDE SEQUENCE</scope>
    <source>
        <strain evidence="2">10532</strain>
    </source>
</reference>
<evidence type="ECO:0000313" key="2">
    <source>
        <dbReference type="EMBL" id="MBO8457721.1"/>
    </source>
</evidence>
<dbReference type="EMBL" id="JADIMM010000075">
    <property type="protein sequence ID" value="MBO8457721.1"/>
    <property type="molecule type" value="Genomic_DNA"/>
</dbReference>
<reference evidence="2" key="2">
    <citation type="journal article" date="2021" name="PeerJ">
        <title>Extensive microbial diversity within the chicken gut microbiome revealed by metagenomics and culture.</title>
        <authorList>
            <person name="Gilroy R."/>
            <person name="Ravi A."/>
            <person name="Getino M."/>
            <person name="Pursley I."/>
            <person name="Horton D.L."/>
            <person name="Alikhan N.F."/>
            <person name="Baker D."/>
            <person name="Gharbi K."/>
            <person name="Hall N."/>
            <person name="Watson M."/>
            <person name="Adriaenssens E.M."/>
            <person name="Foster-Nyarko E."/>
            <person name="Jarju S."/>
            <person name="Secka A."/>
            <person name="Antonio M."/>
            <person name="Oren A."/>
            <person name="Chaudhuri R.R."/>
            <person name="La Ragione R."/>
            <person name="Hildebrand F."/>
            <person name="Pallen M.J."/>
        </authorList>
    </citation>
    <scope>NUCLEOTIDE SEQUENCE</scope>
    <source>
        <strain evidence="2">10532</strain>
    </source>
</reference>
<comment type="caution">
    <text evidence="2">The sequence shown here is derived from an EMBL/GenBank/DDBJ whole genome shotgun (WGS) entry which is preliminary data.</text>
</comment>
<feature type="signal peptide" evidence="1">
    <location>
        <begin position="1"/>
        <end position="19"/>
    </location>
</feature>
<evidence type="ECO:0000256" key="1">
    <source>
        <dbReference type="SAM" id="SignalP"/>
    </source>
</evidence>
<protein>
    <submittedName>
        <fullName evidence="2">Uncharacterized protein</fullName>
    </submittedName>
</protein>
<accession>A0A9D9HQ23</accession>
<organism evidence="2 3">
    <name type="scientific">Candidatus Gallitreponema excrementavium</name>
    <dbReference type="NCBI Taxonomy" id="2840840"/>
    <lineage>
        <taxon>Bacteria</taxon>
        <taxon>Pseudomonadati</taxon>
        <taxon>Spirochaetota</taxon>
        <taxon>Spirochaetia</taxon>
        <taxon>Spirochaetales</taxon>
        <taxon>Candidatus Gallitreponema</taxon>
    </lineage>
</organism>